<keyword evidence="3 13" id="KW-0138">CF(0)</keyword>
<keyword evidence="9 13" id="KW-0066">ATP synthesis</keyword>
<dbReference type="InParanoid" id="A0A4R2PFZ6"/>
<evidence type="ECO:0000313" key="16">
    <source>
        <dbReference type="EMBL" id="TCP33494.1"/>
    </source>
</evidence>
<dbReference type="GO" id="GO:0012505">
    <property type="term" value="C:endomembrane system"/>
    <property type="evidence" value="ECO:0007669"/>
    <property type="project" value="UniProtKB-SubCell"/>
</dbReference>
<comment type="subunit">
    <text evidence="13">F-type ATPases have 2 components, F(1) - the catalytic core - and F(0) - the membrane proton channel. F(1) has five subunits: alpha(3), beta(3), gamma(1), delta(1), epsilon(1). F(0) has three main subunits: a(1), b(2) and c(10-14). The alpha and beta chains form an alternating ring which encloses part of the gamma chain. F(1) is attached to F(0) by a central stalk formed by the gamma and epsilon chains, while a peripheral stalk is formed by the delta and b chains.</text>
</comment>
<evidence type="ECO:0000256" key="12">
    <source>
        <dbReference type="ARBA" id="ARBA00037847"/>
    </source>
</evidence>
<name>A0A4R2PFZ6_RHOSA</name>
<keyword evidence="5 13" id="KW-0375">Hydrogen ion transport</keyword>
<comment type="caution">
    <text evidence="16">The sequence shown here is derived from an EMBL/GenBank/DDBJ whole genome shotgun (WGS) entry which is preliminary data.</text>
</comment>
<keyword evidence="7 13" id="KW-0406">Ion transport</keyword>
<dbReference type="PANTHER" id="PTHR33445">
    <property type="entry name" value="ATP SYNTHASE SUBUNIT B', CHLOROPLASTIC"/>
    <property type="match status" value="1"/>
</dbReference>
<evidence type="ECO:0000313" key="17">
    <source>
        <dbReference type="Proteomes" id="UP000295399"/>
    </source>
</evidence>
<evidence type="ECO:0000256" key="11">
    <source>
        <dbReference type="ARBA" id="ARBA00025614"/>
    </source>
</evidence>
<dbReference type="GO" id="GO:0005886">
    <property type="term" value="C:plasma membrane"/>
    <property type="evidence" value="ECO:0007669"/>
    <property type="project" value="UniProtKB-SubCell"/>
</dbReference>
<protein>
    <recommendedName>
        <fullName evidence="13">ATP synthase subunit b</fullName>
    </recommendedName>
    <alternativeName>
        <fullName evidence="13">ATP synthase F(0) sector subunit b</fullName>
    </alternativeName>
    <alternativeName>
        <fullName evidence="13">ATPase subunit I</fullName>
    </alternativeName>
    <alternativeName>
        <fullName evidence="13">F-type ATPase subunit b</fullName>
        <shortName evidence="13">F-ATPase subunit b</shortName>
    </alternativeName>
</protein>
<gene>
    <name evidence="13" type="primary">atpF</name>
    <name evidence="16" type="ORF">EV659_107104</name>
</gene>
<dbReference type="RefSeq" id="WP_132708772.1">
    <property type="nucleotide sequence ID" value="NZ_JACIGF010000007.1"/>
</dbReference>
<evidence type="ECO:0000256" key="5">
    <source>
        <dbReference type="ARBA" id="ARBA00022781"/>
    </source>
</evidence>
<keyword evidence="6 13" id="KW-1133">Transmembrane helix</keyword>
<accession>A0A4R2PFZ6</accession>
<sequence>MAADMVMPWLAFAADVVEGAGDHGSVGWFSPKNTYFWVGLGFVVFIALIARQAWGAIGRALDARAAGIERQIQEARLLRDEAQKQLAEDQRRQRQAAKDAEAIVEQAREDAKALKAQAEKDAAALVDRRTQAVESRIAQLQQSAVAEVRAAAAHAAVAATRQTLQDAMTGDTGRQALDAAIAEVDKSLH</sequence>
<reference evidence="16 17" key="1">
    <citation type="submission" date="2019-03" db="EMBL/GenBank/DDBJ databases">
        <title>Genomic Encyclopedia of Type Strains, Phase IV (KMG-IV): sequencing the most valuable type-strain genomes for metagenomic binning, comparative biology and taxonomic classification.</title>
        <authorList>
            <person name="Goeker M."/>
        </authorList>
    </citation>
    <scope>NUCLEOTIDE SEQUENCE [LARGE SCALE GENOMIC DNA]</scope>
    <source>
        <strain evidence="16 17">DSM 2132</strain>
    </source>
</reference>
<feature type="transmembrane region" description="Helical" evidence="13">
    <location>
        <begin position="35"/>
        <end position="54"/>
    </location>
</feature>
<dbReference type="GO" id="GO:0046933">
    <property type="term" value="F:proton-transporting ATP synthase activity, rotational mechanism"/>
    <property type="evidence" value="ECO:0007669"/>
    <property type="project" value="UniProtKB-UniRule"/>
</dbReference>
<dbReference type="Pfam" id="PF00430">
    <property type="entry name" value="ATP-synt_B"/>
    <property type="match status" value="1"/>
</dbReference>
<keyword evidence="17" id="KW-1185">Reference proteome</keyword>
<evidence type="ECO:0000256" key="2">
    <source>
        <dbReference type="ARBA" id="ARBA00022448"/>
    </source>
</evidence>
<comment type="similarity">
    <text evidence="1 13 14">Belongs to the ATPase B chain family.</text>
</comment>
<evidence type="ECO:0000256" key="7">
    <source>
        <dbReference type="ARBA" id="ARBA00023065"/>
    </source>
</evidence>
<evidence type="ECO:0000256" key="1">
    <source>
        <dbReference type="ARBA" id="ARBA00005513"/>
    </source>
</evidence>
<dbReference type="PANTHER" id="PTHR33445:SF1">
    <property type="entry name" value="ATP SYNTHASE SUBUNIT B"/>
    <property type="match status" value="1"/>
</dbReference>
<dbReference type="OrthoDB" id="8479836at2"/>
<comment type="function">
    <text evidence="10 13">F(1)F(0) ATP synthase produces ATP from ADP in the presence of a proton or sodium gradient. F-type ATPases consist of two structural domains, F(1) containing the extramembraneous catalytic core and F(0) containing the membrane proton channel, linked together by a central stalk and a peripheral stalk. During catalysis, ATP synthesis in the catalytic domain of F(1) is coupled via a rotary mechanism of the central stalk subunits to proton translocation.</text>
</comment>
<evidence type="ECO:0000256" key="9">
    <source>
        <dbReference type="ARBA" id="ARBA00023310"/>
    </source>
</evidence>
<dbReference type="HAMAP" id="MF_01398">
    <property type="entry name" value="ATP_synth_b_bprime"/>
    <property type="match status" value="1"/>
</dbReference>
<keyword evidence="4 13" id="KW-0812">Transmembrane</keyword>
<dbReference type="AlphaFoldDB" id="A0A4R2PFZ6"/>
<evidence type="ECO:0000256" key="15">
    <source>
        <dbReference type="SAM" id="Coils"/>
    </source>
</evidence>
<proteinExistence type="inferred from homology"/>
<evidence type="ECO:0000256" key="4">
    <source>
        <dbReference type="ARBA" id="ARBA00022692"/>
    </source>
</evidence>
<dbReference type="CDD" id="cd06503">
    <property type="entry name" value="ATP-synt_Fo_b"/>
    <property type="match status" value="1"/>
</dbReference>
<keyword evidence="2 13" id="KW-0813">Transport</keyword>
<evidence type="ECO:0000256" key="8">
    <source>
        <dbReference type="ARBA" id="ARBA00023136"/>
    </source>
</evidence>
<evidence type="ECO:0000256" key="6">
    <source>
        <dbReference type="ARBA" id="ARBA00022989"/>
    </source>
</evidence>
<dbReference type="EMBL" id="SLXO01000007">
    <property type="protein sequence ID" value="TCP33494.1"/>
    <property type="molecule type" value="Genomic_DNA"/>
</dbReference>
<organism evidence="16 17">
    <name type="scientific">Rhodothalassium salexigens DSM 2132</name>
    <dbReference type="NCBI Taxonomy" id="1188247"/>
    <lineage>
        <taxon>Bacteria</taxon>
        <taxon>Pseudomonadati</taxon>
        <taxon>Pseudomonadota</taxon>
        <taxon>Alphaproteobacteria</taxon>
        <taxon>Rhodothalassiales</taxon>
        <taxon>Rhodothalassiaceae</taxon>
        <taxon>Rhodothalassium</taxon>
    </lineage>
</organism>
<dbReference type="InterPro" id="IPR002146">
    <property type="entry name" value="ATP_synth_b/b'su_bac/chlpt"/>
</dbReference>
<evidence type="ECO:0000256" key="3">
    <source>
        <dbReference type="ARBA" id="ARBA00022547"/>
    </source>
</evidence>
<dbReference type="GO" id="GO:0045259">
    <property type="term" value="C:proton-transporting ATP synthase complex"/>
    <property type="evidence" value="ECO:0007669"/>
    <property type="project" value="UniProtKB-KW"/>
</dbReference>
<evidence type="ECO:0000256" key="13">
    <source>
        <dbReference type="HAMAP-Rule" id="MF_01398"/>
    </source>
</evidence>
<keyword evidence="15" id="KW-0175">Coiled coil</keyword>
<keyword evidence="13" id="KW-1003">Cell membrane</keyword>
<evidence type="ECO:0000256" key="10">
    <source>
        <dbReference type="ARBA" id="ARBA00025198"/>
    </source>
</evidence>
<comment type="function">
    <text evidence="11">Component of the F(0) channel, it forms part of the peripheral stalk, linking F(1) to F(0). The b'-subunit is a diverged and duplicated form of b found in plants and photosynthetic bacteria.</text>
</comment>
<dbReference type="GO" id="GO:0046961">
    <property type="term" value="F:proton-transporting ATPase activity, rotational mechanism"/>
    <property type="evidence" value="ECO:0007669"/>
    <property type="project" value="TreeGrafter"/>
</dbReference>
<keyword evidence="8 13" id="KW-0472">Membrane</keyword>
<evidence type="ECO:0000256" key="14">
    <source>
        <dbReference type="RuleBase" id="RU003848"/>
    </source>
</evidence>
<comment type="subcellular location">
    <subcellularLocation>
        <location evidence="13">Cell membrane</location>
        <topology evidence="13">Single-pass membrane protein</topology>
    </subcellularLocation>
    <subcellularLocation>
        <location evidence="12">Endomembrane system</location>
        <topology evidence="12">Single-pass membrane protein</topology>
    </subcellularLocation>
</comment>
<dbReference type="InterPro" id="IPR050059">
    <property type="entry name" value="ATP_synthase_B_chain"/>
</dbReference>
<feature type="coiled-coil region" evidence="15">
    <location>
        <begin position="65"/>
        <end position="128"/>
    </location>
</feature>
<dbReference type="Proteomes" id="UP000295399">
    <property type="component" value="Unassembled WGS sequence"/>
</dbReference>